<evidence type="ECO:0000313" key="6">
    <source>
        <dbReference type="Proteomes" id="UP001194468"/>
    </source>
</evidence>
<keyword evidence="3" id="KW-0560">Oxidoreductase</keyword>
<dbReference type="InterPro" id="IPR002347">
    <property type="entry name" value="SDR_fam"/>
</dbReference>
<comment type="caution">
    <text evidence="5">The sequence shown here is derived from an EMBL/GenBank/DDBJ whole genome shotgun (WGS) entry which is preliminary data.</text>
</comment>
<evidence type="ECO:0000256" key="3">
    <source>
        <dbReference type="ARBA" id="ARBA00023002"/>
    </source>
</evidence>
<accession>A0AAD4GHE8</accession>
<name>A0AAD4GHE8_BOLED</name>
<sequence>MSSSTNPACLFNVEGQVAVVTGGGTGIGLMIAMSLEHNGATVYIVGRRLDVLQKAARENNKYGRMIPLEGDITSRDSLLSMAQTVKSRHGYIDLLVNNAGISRNLLPPHLPSPLDDTDFPREETIPSIKAFQDILWNTGGPVGFAETFETNVTAVYFTTIAFLELLHFGNLRRGALPPKFIAKSNNPLNGESGSRRASTSNGTSTPYFSLPPSPSDKSLPLPMDASLASTVEGLLLPTSQVITISSSGSFRVDARVLSISYTLAKHACTHLGKLLANLLADWNIRSNILCPGVWPSEMTNLEHLTPALLARAVPLGRSGTLAEMAGPILFLAGRAGAYVNGAVWLVDGGRVGQVASSY</sequence>
<gene>
    <name evidence="5" type="ORF">L210DRAFT_3396472</name>
</gene>
<comment type="similarity">
    <text evidence="1">Belongs to the short-chain dehydrogenases/reductases (SDR) family.</text>
</comment>
<dbReference type="Gene3D" id="3.40.50.720">
    <property type="entry name" value="NAD(P)-binding Rossmann-like Domain"/>
    <property type="match status" value="1"/>
</dbReference>
<dbReference type="PANTHER" id="PTHR43618">
    <property type="entry name" value="7-ALPHA-HYDROXYSTEROID DEHYDROGENASE"/>
    <property type="match status" value="1"/>
</dbReference>
<dbReference type="AlphaFoldDB" id="A0AAD4GHE8"/>
<dbReference type="GO" id="GO:0016491">
    <property type="term" value="F:oxidoreductase activity"/>
    <property type="evidence" value="ECO:0007669"/>
    <property type="project" value="UniProtKB-KW"/>
</dbReference>
<evidence type="ECO:0008006" key="7">
    <source>
        <dbReference type="Google" id="ProtNLM"/>
    </source>
</evidence>
<evidence type="ECO:0000256" key="4">
    <source>
        <dbReference type="SAM" id="MobiDB-lite"/>
    </source>
</evidence>
<protein>
    <recommendedName>
        <fullName evidence="7">NAD(P)-binding protein</fullName>
    </recommendedName>
</protein>
<dbReference type="Pfam" id="PF00106">
    <property type="entry name" value="adh_short"/>
    <property type="match status" value="1"/>
</dbReference>
<dbReference type="PANTHER" id="PTHR43618:SF18">
    <property type="entry name" value="SHORT CHAIN DEHYDROGENASE_REDUCTASE FAMILY (AFU_ORTHOLOGUE AFUA_5G12480)"/>
    <property type="match status" value="1"/>
</dbReference>
<evidence type="ECO:0000256" key="1">
    <source>
        <dbReference type="ARBA" id="ARBA00006484"/>
    </source>
</evidence>
<dbReference type="Proteomes" id="UP001194468">
    <property type="component" value="Unassembled WGS sequence"/>
</dbReference>
<dbReference type="InterPro" id="IPR052178">
    <property type="entry name" value="Sec_Metab_Biosynth_SDR"/>
</dbReference>
<dbReference type="PRINTS" id="PR00081">
    <property type="entry name" value="GDHRDH"/>
</dbReference>
<feature type="region of interest" description="Disordered" evidence="4">
    <location>
        <begin position="184"/>
        <end position="214"/>
    </location>
</feature>
<dbReference type="InterPro" id="IPR036291">
    <property type="entry name" value="NAD(P)-bd_dom_sf"/>
</dbReference>
<organism evidence="5 6">
    <name type="scientific">Boletus edulis BED1</name>
    <dbReference type="NCBI Taxonomy" id="1328754"/>
    <lineage>
        <taxon>Eukaryota</taxon>
        <taxon>Fungi</taxon>
        <taxon>Dikarya</taxon>
        <taxon>Basidiomycota</taxon>
        <taxon>Agaricomycotina</taxon>
        <taxon>Agaricomycetes</taxon>
        <taxon>Agaricomycetidae</taxon>
        <taxon>Boletales</taxon>
        <taxon>Boletineae</taxon>
        <taxon>Boletaceae</taxon>
        <taxon>Boletoideae</taxon>
        <taxon>Boletus</taxon>
    </lineage>
</organism>
<reference evidence="5" key="1">
    <citation type="submission" date="2019-10" db="EMBL/GenBank/DDBJ databases">
        <authorList>
            <consortium name="DOE Joint Genome Institute"/>
            <person name="Kuo A."/>
            <person name="Miyauchi S."/>
            <person name="Kiss E."/>
            <person name="Drula E."/>
            <person name="Kohler A."/>
            <person name="Sanchez-Garcia M."/>
            <person name="Andreopoulos B."/>
            <person name="Barry K.W."/>
            <person name="Bonito G."/>
            <person name="Buee M."/>
            <person name="Carver A."/>
            <person name="Chen C."/>
            <person name="Cichocki N."/>
            <person name="Clum A."/>
            <person name="Culley D."/>
            <person name="Crous P.W."/>
            <person name="Fauchery L."/>
            <person name="Girlanda M."/>
            <person name="Hayes R."/>
            <person name="Keri Z."/>
            <person name="LaButti K."/>
            <person name="Lipzen A."/>
            <person name="Lombard V."/>
            <person name="Magnuson J."/>
            <person name="Maillard F."/>
            <person name="Morin E."/>
            <person name="Murat C."/>
            <person name="Nolan M."/>
            <person name="Ohm R."/>
            <person name="Pangilinan J."/>
            <person name="Pereira M."/>
            <person name="Perotto S."/>
            <person name="Peter M."/>
            <person name="Riley R."/>
            <person name="Sitrit Y."/>
            <person name="Stielow B."/>
            <person name="Szollosi G."/>
            <person name="Zifcakova L."/>
            <person name="Stursova M."/>
            <person name="Spatafora J.W."/>
            <person name="Tedersoo L."/>
            <person name="Vaario L.-M."/>
            <person name="Yamada A."/>
            <person name="Yan M."/>
            <person name="Wang P."/>
            <person name="Xu J."/>
            <person name="Bruns T."/>
            <person name="Baldrian P."/>
            <person name="Vilgalys R."/>
            <person name="Henrissat B."/>
            <person name="Grigoriev I.V."/>
            <person name="Hibbett D."/>
            <person name="Nagy L.G."/>
            <person name="Martin F.M."/>
        </authorList>
    </citation>
    <scope>NUCLEOTIDE SEQUENCE</scope>
    <source>
        <strain evidence="5">BED1</strain>
    </source>
</reference>
<keyword evidence="2" id="KW-0521">NADP</keyword>
<keyword evidence="6" id="KW-1185">Reference proteome</keyword>
<evidence type="ECO:0000256" key="2">
    <source>
        <dbReference type="ARBA" id="ARBA00022857"/>
    </source>
</evidence>
<dbReference type="Pfam" id="PF13561">
    <property type="entry name" value="adh_short_C2"/>
    <property type="match status" value="1"/>
</dbReference>
<dbReference type="EMBL" id="WHUW01000008">
    <property type="protein sequence ID" value="KAF8442804.1"/>
    <property type="molecule type" value="Genomic_DNA"/>
</dbReference>
<dbReference type="SUPFAM" id="SSF51735">
    <property type="entry name" value="NAD(P)-binding Rossmann-fold domains"/>
    <property type="match status" value="2"/>
</dbReference>
<evidence type="ECO:0000313" key="5">
    <source>
        <dbReference type="EMBL" id="KAF8442804.1"/>
    </source>
</evidence>
<feature type="compositionally biased region" description="Polar residues" evidence="4">
    <location>
        <begin position="184"/>
        <end position="207"/>
    </location>
</feature>
<reference evidence="5" key="2">
    <citation type="journal article" date="2020" name="Nat. Commun.">
        <title>Large-scale genome sequencing of mycorrhizal fungi provides insights into the early evolution of symbiotic traits.</title>
        <authorList>
            <person name="Miyauchi S."/>
            <person name="Kiss E."/>
            <person name="Kuo A."/>
            <person name="Drula E."/>
            <person name="Kohler A."/>
            <person name="Sanchez-Garcia M."/>
            <person name="Morin E."/>
            <person name="Andreopoulos B."/>
            <person name="Barry K.W."/>
            <person name="Bonito G."/>
            <person name="Buee M."/>
            <person name="Carver A."/>
            <person name="Chen C."/>
            <person name="Cichocki N."/>
            <person name="Clum A."/>
            <person name="Culley D."/>
            <person name="Crous P.W."/>
            <person name="Fauchery L."/>
            <person name="Girlanda M."/>
            <person name="Hayes R.D."/>
            <person name="Keri Z."/>
            <person name="LaButti K."/>
            <person name="Lipzen A."/>
            <person name="Lombard V."/>
            <person name="Magnuson J."/>
            <person name="Maillard F."/>
            <person name="Murat C."/>
            <person name="Nolan M."/>
            <person name="Ohm R.A."/>
            <person name="Pangilinan J."/>
            <person name="Pereira M.F."/>
            <person name="Perotto S."/>
            <person name="Peter M."/>
            <person name="Pfister S."/>
            <person name="Riley R."/>
            <person name="Sitrit Y."/>
            <person name="Stielow J.B."/>
            <person name="Szollosi G."/>
            <person name="Zifcakova L."/>
            <person name="Stursova M."/>
            <person name="Spatafora J.W."/>
            <person name="Tedersoo L."/>
            <person name="Vaario L.M."/>
            <person name="Yamada A."/>
            <person name="Yan M."/>
            <person name="Wang P."/>
            <person name="Xu J."/>
            <person name="Bruns T."/>
            <person name="Baldrian P."/>
            <person name="Vilgalys R."/>
            <person name="Dunand C."/>
            <person name="Henrissat B."/>
            <person name="Grigoriev I.V."/>
            <person name="Hibbett D."/>
            <person name="Nagy L.G."/>
            <person name="Martin F.M."/>
        </authorList>
    </citation>
    <scope>NUCLEOTIDE SEQUENCE</scope>
    <source>
        <strain evidence="5">BED1</strain>
    </source>
</reference>
<proteinExistence type="inferred from homology"/>